<dbReference type="PANTHER" id="PTHR43394">
    <property type="entry name" value="ATP-DEPENDENT PERMEASE MDL1, MITOCHONDRIAL"/>
    <property type="match status" value="1"/>
</dbReference>
<evidence type="ECO:0000256" key="6">
    <source>
        <dbReference type="ARBA" id="ARBA00022840"/>
    </source>
</evidence>
<keyword evidence="3" id="KW-1003">Cell membrane</keyword>
<dbReference type="InterPro" id="IPR036640">
    <property type="entry name" value="ABC1_TM_sf"/>
</dbReference>
<dbReference type="InterPro" id="IPR003593">
    <property type="entry name" value="AAA+_ATPase"/>
</dbReference>
<evidence type="ECO:0000313" key="12">
    <source>
        <dbReference type="EMBL" id="BBK23331.1"/>
    </source>
</evidence>
<accession>A0A6N4TL77</accession>
<keyword evidence="5" id="KW-0547">Nucleotide-binding</keyword>
<evidence type="ECO:0000256" key="5">
    <source>
        <dbReference type="ARBA" id="ARBA00022741"/>
    </source>
</evidence>
<evidence type="ECO:0000256" key="1">
    <source>
        <dbReference type="ARBA" id="ARBA00004651"/>
    </source>
</evidence>
<dbReference type="GO" id="GO:0016887">
    <property type="term" value="F:ATP hydrolysis activity"/>
    <property type="evidence" value="ECO:0007669"/>
    <property type="project" value="InterPro"/>
</dbReference>
<dbReference type="CDD" id="cd18548">
    <property type="entry name" value="ABC_6TM_Tm287_like"/>
    <property type="match status" value="1"/>
</dbReference>
<keyword evidence="4 9" id="KW-0812">Transmembrane</keyword>
<protein>
    <submittedName>
        <fullName evidence="12">ABC transporter</fullName>
    </submittedName>
</protein>
<evidence type="ECO:0000256" key="8">
    <source>
        <dbReference type="ARBA" id="ARBA00023136"/>
    </source>
</evidence>
<dbReference type="Proteomes" id="UP000464754">
    <property type="component" value="Chromosome"/>
</dbReference>
<dbReference type="PROSITE" id="PS50929">
    <property type="entry name" value="ABC_TM1F"/>
    <property type="match status" value="1"/>
</dbReference>
<dbReference type="SUPFAM" id="SSF52540">
    <property type="entry name" value="P-loop containing nucleoside triphosphate hydrolases"/>
    <property type="match status" value="1"/>
</dbReference>
<evidence type="ECO:0000259" key="11">
    <source>
        <dbReference type="PROSITE" id="PS50929"/>
    </source>
</evidence>
<dbReference type="GO" id="GO:0005886">
    <property type="term" value="C:plasma membrane"/>
    <property type="evidence" value="ECO:0007669"/>
    <property type="project" value="UniProtKB-SubCell"/>
</dbReference>
<dbReference type="PANTHER" id="PTHR43394:SF1">
    <property type="entry name" value="ATP-BINDING CASSETTE SUB-FAMILY B MEMBER 10, MITOCHONDRIAL"/>
    <property type="match status" value="1"/>
</dbReference>
<evidence type="ECO:0000313" key="13">
    <source>
        <dbReference type="Proteomes" id="UP000464754"/>
    </source>
</evidence>
<proteinExistence type="predicted"/>
<sequence length="576" mass="64322">MIIRILKEVKEYKKTSFLAPLCMVGEVLLEISLPFLMSFIIDKGVEKGDMKQVLLYGSIMIAAAFGSLVFGALSGKYAAHASAGFAKNLRKAIFYNIQDFSFHNIDKYSTAGLVTRMTTDVTNVQNAYQMVLRMCVRAPLSLICAMAMTFFINAELSTVFLYAIVFLSIVLFIIIHFAHPIFLHVFNKYDELNASVQENITNVRVVKAYVKEKHEIEKFNKASYNIYKLFKKAENILIFNSPSMQISMYGCILAISWLGAKMIVGGSLTTGEMMSMITYTTTILMSLMMLSMIIVMLSMSLASVDRIGEVLNEKSDIVSPENALTSVEDGSIRFHHVDFAYSAKQKEPVLTDIDISIASGETIGILGGTGSGKTSFVSLIPRLYDVTKGELFVGGKNVKEYDLDVLRNQVSMVLQNNILFSGTIKENLRWGNPNASDEEMIKACKLAQADEFIRKFPDGYDTYIEQGGSNVSGGQRQRLCIARALLKKPKILILDDSTSAVDTKTDYLIRKAFREDIPEITKLIISQRISSIQDADRIIVMYDGKIDGIGTHEELLKTNQIYKEVYETQVKGGDEE</sequence>
<feature type="transmembrane region" description="Helical" evidence="9">
    <location>
        <begin position="276"/>
        <end position="297"/>
    </location>
</feature>
<feature type="transmembrane region" description="Helical" evidence="9">
    <location>
        <begin position="53"/>
        <end position="73"/>
    </location>
</feature>
<feature type="transmembrane region" description="Helical" evidence="9">
    <location>
        <begin position="159"/>
        <end position="178"/>
    </location>
</feature>
<dbReference type="PROSITE" id="PS00211">
    <property type="entry name" value="ABC_TRANSPORTER_1"/>
    <property type="match status" value="1"/>
</dbReference>
<evidence type="ECO:0000256" key="4">
    <source>
        <dbReference type="ARBA" id="ARBA00022692"/>
    </source>
</evidence>
<evidence type="ECO:0000256" key="2">
    <source>
        <dbReference type="ARBA" id="ARBA00022448"/>
    </source>
</evidence>
<feature type="transmembrane region" description="Helical" evidence="9">
    <location>
        <begin position="246"/>
        <end position="264"/>
    </location>
</feature>
<comment type="subcellular location">
    <subcellularLocation>
        <location evidence="1">Cell membrane</location>
        <topology evidence="1">Multi-pass membrane protein</topology>
    </subcellularLocation>
</comment>
<feature type="domain" description="ABC transmembrane type-1" evidence="11">
    <location>
        <begin position="17"/>
        <end position="299"/>
    </location>
</feature>
<dbReference type="PROSITE" id="PS50893">
    <property type="entry name" value="ABC_TRANSPORTER_2"/>
    <property type="match status" value="1"/>
</dbReference>
<dbReference type="Pfam" id="PF00664">
    <property type="entry name" value="ABC_membrane"/>
    <property type="match status" value="1"/>
</dbReference>
<dbReference type="GO" id="GO:0005524">
    <property type="term" value="F:ATP binding"/>
    <property type="evidence" value="ECO:0007669"/>
    <property type="project" value="UniProtKB-KW"/>
</dbReference>
<evidence type="ECO:0000256" key="3">
    <source>
        <dbReference type="ARBA" id="ARBA00022475"/>
    </source>
</evidence>
<dbReference type="InterPro" id="IPR039421">
    <property type="entry name" value="Type_1_exporter"/>
</dbReference>
<dbReference type="SMART" id="SM00382">
    <property type="entry name" value="AAA"/>
    <property type="match status" value="1"/>
</dbReference>
<dbReference type="AlphaFoldDB" id="A0A6N4TL77"/>
<dbReference type="InterPro" id="IPR003439">
    <property type="entry name" value="ABC_transporter-like_ATP-bd"/>
</dbReference>
<keyword evidence="6" id="KW-0067">ATP-binding</keyword>
<evidence type="ECO:0000256" key="9">
    <source>
        <dbReference type="SAM" id="Phobius"/>
    </source>
</evidence>
<evidence type="ECO:0000256" key="7">
    <source>
        <dbReference type="ARBA" id="ARBA00022989"/>
    </source>
</evidence>
<dbReference type="InterPro" id="IPR017871">
    <property type="entry name" value="ABC_transporter-like_CS"/>
</dbReference>
<dbReference type="EMBL" id="AP019695">
    <property type="protein sequence ID" value="BBK23331.1"/>
    <property type="molecule type" value="Genomic_DNA"/>
</dbReference>
<dbReference type="GO" id="GO:0015421">
    <property type="term" value="F:ABC-type oligopeptide transporter activity"/>
    <property type="evidence" value="ECO:0007669"/>
    <property type="project" value="TreeGrafter"/>
</dbReference>
<feature type="domain" description="ABC transporter" evidence="10">
    <location>
        <begin position="332"/>
        <end position="568"/>
    </location>
</feature>
<dbReference type="SUPFAM" id="SSF90123">
    <property type="entry name" value="ABC transporter transmembrane region"/>
    <property type="match status" value="1"/>
</dbReference>
<reference evidence="13" key="1">
    <citation type="submission" date="2019-05" db="EMBL/GenBank/DDBJ databases">
        <title>Complete genome sequencing of Absiella argi strain JCM 30884.</title>
        <authorList>
            <person name="Sakamoto M."/>
            <person name="Murakami T."/>
            <person name="Mori H."/>
        </authorList>
    </citation>
    <scope>NUCLEOTIDE SEQUENCE [LARGE SCALE GENOMIC DNA]</scope>
    <source>
        <strain evidence="13">JCM 30884</strain>
    </source>
</reference>
<keyword evidence="8 9" id="KW-0472">Membrane</keyword>
<organism evidence="12 13">
    <name type="scientific">Amedibacterium intestinale</name>
    <dbReference type="NCBI Taxonomy" id="2583452"/>
    <lineage>
        <taxon>Bacteria</taxon>
        <taxon>Bacillati</taxon>
        <taxon>Bacillota</taxon>
        <taxon>Erysipelotrichia</taxon>
        <taxon>Erysipelotrichales</taxon>
        <taxon>Erysipelotrichaceae</taxon>
        <taxon>Amedibacterium</taxon>
    </lineage>
</organism>
<dbReference type="Gene3D" id="3.40.50.300">
    <property type="entry name" value="P-loop containing nucleotide triphosphate hydrolases"/>
    <property type="match status" value="1"/>
</dbReference>
<keyword evidence="13" id="KW-1185">Reference proteome</keyword>
<dbReference type="InterPro" id="IPR011527">
    <property type="entry name" value="ABC1_TM_dom"/>
</dbReference>
<dbReference type="FunFam" id="3.40.50.300:FF:000221">
    <property type="entry name" value="Multidrug ABC transporter ATP-binding protein"/>
    <property type="match status" value="1"/>
</dbReference>
<feature type="transmembrane region" description="Helical" evidence="9">
    <location>
        <begin position="134"/>
        <end position="153"/>
    </location>
</feature>
<dbReference type="Gene3D" id="1.20.1560.10">
    <property type="entry name" value="ABC transporter type 1, transmembrane domain"/>
    <property type="match status" value="1"/>
</dbReference>
<keyword evidence="2" id="KW-0813">Transport</keyword>
<dbReference type="RefSeq" id="WP_163052287.1">
    <property type="nucleotide sequence ID" value="NZ_AP019695.1"/>
</dbReference>
<name>A0A6N4TL77_9FIRM</name>
<dbReference type="Pfam" id="PF00005">
    <property type="entry name" value="ABC_tran"/>
    <property type="match status" value="1"/>
</dbReference>
<dbReference type="KEGG" id="aarg:Aargi30884_22340"/>
<keyword evidence="7 9" id="KW-1133">Transmembrane helix</keyword>
<dbReference type="InterPro" id="IPR027417">
    <property type="entry name" value="P-loop_NTPase"/>
</dbReference>
<gene>
    <name evidence="12" type="ORF">Aargi30884_22340</name>
</gene>
<evidence type="ECO:0000259" key="10">
    <source>
        <dbReference type="PROSITE" id="PS50893"/>
    </source>
</evidence>